<evidence type="ECO:0000313" key="2">
    <source>
        <dbReference type="Proteomes" id="UP000233551"/>
    </source>
</evidence>
<dbReference type="EMBL" id="PGOL01004044">
    <property type="protein sequence ID" value="PKI38649.1"/>
    <property type="molecule type" value="Genomic_DNA"/>
</dbReference>
<evidence type="ECO:0000313" key="1">
    <source>
        <dbReference type="EMBL" id="PKI38649.1"/>
    </source>
</evidence>
<dbReference type="AlphaFoldDB" id="A0A2I0I3S1"/>
<protein>
    <submittedName>
        <fullName evidence="1">Uncharacterized protein</fullName>
    </submittedName>
</protein>
<comment type="caution">
    <text evidence="1">The sequence shown here is derived from an EMBL/GenBank/DDBJ whole genome shotgun (WGS) entry which is preliminary data.</text>
</comment>
<accession>A0A2I0I3S1</accession>
<reference evidence="1 2" key="1">
    <citation type="submission" date="2017-11" db="EMBL/GenBank/DDBJ databases">
        <title>De-novo sequencing of pomegranate (Punica granatum L.) genome.</title>
        <authorList>
            <person name="Akparov Z."/>
            <person name="Amiraslanov A."/>
            <person name="Hajiyeva S."/>
            <person name="Abbasov M."/>
            <person name="Kaur K."/>
            <person name="Hamwieh A."/>
            <person name="Solovyev V."/>
            <person name="Salamov A."/>
            <person name="Braich B."/>
            <person name="Kosarev P."/>
            <person name="Mahmoud A."/>
            <person name="Hajiyev E."/>
            <person name="Babayeva S."/>
            <person name="Izzatullayeva V."/>
            <person name="Mammadov A."/>
            <person name="Mammadov A."/>
            <person name="Sharifova S."/>
            <person name="Ojaghi J."/>
            <person name="Eynullazada K."/>
            <person name="Bayramov B."/>
            <person name="Abdulazimova A."/>
            <person name="Shahmuradov I."/>
        </authorList>
    </citation>
    <scope>NUCLEOTIDE SEQUENCE [LARGE SCALE GENOMIC DNA]</scope>
    <source>
        <strain evidence="2">cv. AG2017</strain>
        <tissue evidence="1">Leaf</tissue>
    </source>
</reference>
<proteinExistence type="predicted"/>
<gene>
    <name evidence="1" type="ORF">CRG98_040959</name>
</gene>
<organism evidence="1 2">
    <name type="scientific">Punica granatum</name>
    <name type="common">Pomegranate</name>
    <dbReference type="NCBI Taxonomy" id="22663"/>
    <lineage>
        <taxon>Eukaryota</taxon>
        <taxon>Viridiplantae</taxon>
        <taxon>Streptophyta</taxon>
        <taxon>Embryophyta</taxon>
        <taxon>Tracheophyta</taxon>
        <taxon>Spermatophyta</taxon>
        <taxon>Magnoliopsida</taxon>
        <taxon>eudicotyledons</taxon>
        <taxon>Gunneridae</taxon>
        <taxon>Pentapetalae</taxon>
        <taxon>rosids</taxon>
        <taxon>malvids</taxon>
        <taxon>Myrtales</taxon>
        <taxon>Lythraceae</taxon>
        <taxon>Punica</taxon>
    </lineage>
</organism>
<dbReference type="Proteomes" id="UP000233551">
    <property type="component" value="Unassembled WGS sequence"/>
</dbReference>
<name>A0A2I0I3S1_PUNGR</name>
<sequence>MTLKTGKSDIFIIVLSLWSKKVDRERPSHSKESTFGVKESEIPPLDVLGNASSRWVPSRAEALYKRTQENETTAPGKLTGSIEPQSTADWCFGGRPYAVPLRLVRRDLCCKALMMSMLAVKIGLNMSTKTLNPLPEKVFVPTNQGQAADCSNQFCNLPDEVLIQIPVSAPTEVCSGNTCGLWFLIFTSGILTYLRGRSSWALWEEPLLFARDLL</sequence>
<keyword evidence="2" id="KW-1185">Reference proteome</keyword>